<evidence type="ECO:0000313" key="1">
    <source>
        <dbReference type="EMBL" id="BAJ76905.1"/>
    </source>
</evidence>
<sequence>MAKVKLLEKKMTEKDVLEYGSSLRLFDGSTHVLIGKDCLHTHTKNKRPISQCYSDIRNVKNVEGVIVGKRVSPHSSLLFTTEAFQPARKVTQVYKAPKMPRRSTQVRPRNTSGRAKKVSVLLSETGYANVHQLKQVLLDAGAKKVQTYNTSRGIAIVCHPNPNYLLQKVISE</sequence>
<dbReference type="RefSeq" id="WP_013603189.1">
    <property type="nucleotide sequence ID" value="NC_015148.1"/>
</dbReference>
<reference evidence="1" key="1">
    <citation type="journal article" date="2006" name="Biosci. Biotechnol. Biochem.">
        <title>Conjugational transfer kinetics of pLS20 between Bacillus subtilis in liquid medium.</title>
        <authorList>
            <person name="Itaya M."/>
            <person name="Sakaya N."/>
            <person name="Matsunaga S."/>
            <person name="Fujita K."/>
            <person name="Kaneko S."/>
        </authorList>
    </citation>
    <scope>NUCLEOTIDE SEQUENCE</scope>
    <source>
        <strain evidence="1">IFO 3335</strain>
        <plasmid evidence="1">pLS20</plasmid>
    </source>
</reference>
<organism evidence="1">
    <name type="scientific">Bacillus subtilis subsp. natto</name>
    <dbReference type="NCBI Taxonomy" id="86029"/>
    <lineage>
        <taxon>Bacteria</taxon>
        <taxon>Bacillati</taxon>
        <taxon>Bacillota</taxon>
        <taxon>Bacilli</taxon>
        <taxon>Bacillales</taxon>
        <taxon>Bacillaceae</taxon>
        <taxon>Bacillus</taxon>
    </lineage>
</organism>
<keyword evidence="1" id="KW-0614">Plasmid</keyword>
<dbReference type="GeneID" id="39574258"/>
<geneLocation type="plasmid" evidence="1">
    <name>pLS20</name>
</geneLocation>
<dbReference type="AlphaFoldDB" id="E9RIZ0"/>
<reference evidence="1" key="2">
    <citation type="submission" date="2011-02" db="EMBL/GenBank/DDBJ databases">
        <title>Host Range of a conjugational plasmid pLS20 originated from Bacillus subtilis (natto).</title>
        <authorList>
            <person name="Itaya M."/>
        </authorList>
    </citation>
    <scope>NUCLEOTIDE SEQUENCE</scope>
    <source>
        <strain evidence="1">IFO 3335</strain>
        <plasmid evidence="1">pLS20</plasmid>
    </source>
</reference>
<name>E9RIZ0_BACNA</name>
<protein>
    <submittedName>
        <fullName evidence="1">Uncharacterized protein</fullName>
    </submittedName>
</protein>
<proteinExistence type="predicted"/>
<accession>E9RIZ0</accession>
<dbReference type="EMBL" id="AB615352">
    <property type="protein sequence ID" value="BAJ76905.1"/>
    <property type="molecule type" value="Genomic_DNA"/>
</dbReference>